<dbReference type="InterPro" id="IPR051070">
    <property type="entry name" value="NF-kappa-B_inhibitor"/>
</dbReference>
<dbReference type="PROSITE" id="PS50088">
    <property type="entry name" value="ANK_REPEAT"/>
    <property type="match status" value="4"/>
</dbReference>
<feature type="non-terminal residue" evidence="4">
    <location>
        <position position="1"/>
    </location>
</feature>
<dbReference type="InterPro" id="IPR036770">
    <property type="entry name" value="Ankyrin_rpt-contain_sf"/>
</dbReference>
<feature type="repeat" description="ANK" evidence="3">
    <location>
        <begin position="307"/>
        <end position="339"/>
    </location>
</feature>
<dbReference type="SMART" id="SM00248">
    <property type="entry name" value="ANK"/>
    <property type="match status" value="5"/>
</dbReference>
<feature type="repeat" description="ANK" evidence="3">
    <location>
        <begin position="202"/>
        <end position="234"/>
    </location>
</feature>
<sequence length="433" mass="47406">LFAYLKKIQSAKKMICMKDIGKEQVAGDGKEPDKKRPRLDVACDSSMDTSIEEQNSELSKNINLITLNPNLVLKSGLSFKGPLAHKVMKQQMENDPPRSVFDIIVQHNIAAQAKIPVAGGRAVPMVYIPETNSYTTLQNETAARISELKQQAFEDWSRCLTPDANGNIPLHKAVIYENLTLIKRQCVVLYARKASLDVPNNEKKTPLHLAVEYGNAEIAKILLNFGAQPRVKDCDGNTSLHLAVIEGNYQCVEAVLNYSKDPSSLPLDDFNDEGYAPMHLCALRGKVKECRLLLNKGADVNLKDARSGRTPLFHAVEANSGELVQLLLEADANTNEPNFAGHTPLTAASEISYSARPNVKDGVADGINFSSKLVSLRSGEDIGQIIEDGSNIVISGDIVEDISMDEDNEVMGAESYSRTTRNVNSSNVWAPDV</sequence>
<protein>
    <submittedName>
        <fullName evidence="4">Uncharacterized protein</fullName>
    </submittedName>
</protein>
<dbReference type="AlphaFoldDB" id="A0AAD8AB99"/>
<dbReference type="SUPFAM" id="SSF48403">
    <property type="entry name" value="Ankyrin repeat"/>
    <property type="match status" value="1"/>
</dbReference>
<accession>A0AAD8AB99</accession>
<comment type="caution">
    <text evidence="4">The sequence shown here is derived from an EMBL/GenBank/DDBJ whole genome shotgun (WGS) entry which is preliminary data.</text>
</comment>
<dbReference type="GO" id="GO:0071356">
    <property type="term" value="P:cellular response to tumor necrosis factor"/>
    <property type="evidence" value="ECO:0007669"/>
    <property type="project" value="TreeGrafter"/>
</dbReference>
<evidence type="ECO:0000313" key="5">
    <source>
        <dbReference type="Proteomes" id="UP001233999"/>
    </source>
</evidence>
<keyword evidence="5" id="KW-1185">Reference proteome</keyword>
<evidence type="ECO:0000256" key="1">
    <source>
        <dbReference type="ARBA" id="ARBA00022737"/>
    </source>
</evidence>
<dbReference type="Gene3D" id="1.25.40.20">
    <property type="entry name" value="Ankyrin repeat-containing domain"/>
    <property type="match status" value="1"/>
</dbReference>
<dbReference type="Proteomes" id="UP001233999">
    <property type="component" value="Unassembled WGS sequence"/>
</dbReference>
<evidence type="ECO:0000256" key="2">
    <source>
        <dbReference type="ARBA" id="ARBA00023043"/>
    </source>
</evidence>
<dbReference type="PANTHER" id="PTHR46680">
    <property type="entry name" value="NF-KAPPA-B INHIBITOR ALPHA"/>
    <property type="match status" value="1"/>
</dbReference>
<dbReference type="Pfam" id="PF12796">
    <property type="entry name" value="Ank_2"/>
    <property type="match status" value="2"/>
</dbReference>
<reference evidence="4" key="2">
    <citation type="submission" date="2023-05" db="EMBL/GenBank/DDBJ databases">
        <authorList>
            <person name="Fouks B."/>
        </authorList>
    </citation>
    <scope>NUCLEOTIDE SEQUENCE</scope>
    <source>
        <strain evidence="4">Stay&amp;Tobe</strain>
        <tissue evidence="4">Testes</tissue>
    </source>
</reference>
<feature type="repeat" description="ANK" evidence="3">
    <location>
        <begin position="273"/>
        <end position="305"/>
    </location>
</feature>
<name>A0AAD8AB99_DIPPU</name>
<keyword evidence="2 3" id="KW-0040">ANK repeat</keyword>
<keyword evidence="1" id="KW-0677">Repeat</keyword>
<dbReference type="GO" id="GO:0051059">
    <property type="term" value="F:NF-kappaB binding"/>
    <property type="evidence" value="ECO:0007669"/>
    <property type="project" value="TreeGrafter"/>
</dbReference>
<dbReference type="InterPro" id="IPR002110">
    <property type="entry name" value="Ankyrin_rpt"/>
</dbReference>
<organism evidence="4 5">
    <name type="scientific">Diploptera punctata</name>
    <name type="common">Pacific beetle cockroach</name>
    <dbReference type="NCBI Taxonomy" id="6984"/>
    <lineage>
        <taxon>Eukaryota</taxon>
        <taxon>Metazoa</taxon>
        <taxon>Ecdysozoa</taxon>
        <taxon>Arthropoda</taxon>
        <taxon>Hexapoda</taxon>
        <taxon>Insecta</taxon>
        <taxon>Pterygota</taxon>
        <taxon>Neoptera</taxon>
        <taxon>Polyneoptera</taxon>
        <taxon>Dictyoptera</taxon>
        <taxon>Blattodea</taxon>
        <taxon>Blaberoidea</taxon>
        <taxon>Blaberidae</taxon>
        <taxon>Diplopterinae</taxon>
        <taxon>Diploptera</taxon>
    </lineage>
</organism>
<dbReference type="PRINTS" id="PR01415">
    <property type="entry name" value="ANKYRIN"/>
</dbReference>
<evidence type="ECO:0000313" key="4">
    <source>
        <dbReference type="EMBL" id="KAJ9595486.1"/>
    </source>
</evidence>
<dbReference type="PROSITE" id="PS50297">
    <property type="entry name" value="ANK_REP_REGION"/>
    <property type="match status" value="4"/>
</dbReference>
<dbReference type="PANTHER" id="PTHR46680:SF3">
    <property type="entry name" value="NF-KAPPA-B INHIBITOR CACTUS"/>
    <property type="match status" value="1"/>
</dbReference>
<evidence type="ECO:0000256" key="3">
    <source>
        <dbReference type="PROSITE-ProRule" id="PRU00023"/>
    </source>
</evidence>
<reference evidence="4" key="1">
    <citation type="journal article" date="2023" name="IScience">
        <title>Live-bearing cockroach genome reveals convergent evolutionary mechanisms linked to viviparity in insects and beyond.</title>
        <authorList>
            <person name="Fouks B."/>
            <person name="Harrison M.C."/>
            <person name="Mikhailova A.A."/>
            <person name="Marchal E."/>
            <person name="English S."/>
            <person name="Carruthers M."/>
            <person name="Jennings E.C."/>
            <person name="Chiamaka E.L."/>
            <person name="Frigard R.A."/>
            <person name="Pippel M."/>
            <person name="Attardo G.M."/>
            <person name="Benoit J.B."/>
            <person name="Bornberg-Bauer E."/>
            <person name="Tobe S.S."/>
        </authorList>
    </citation>
    <scope>NUCLEOTIDE SEQUENCE</scope>
    <source>
        <strain evidence="4">Stay&amp;Tobe</strain>
    </source>
</reference>
<proteinExistence type="predicted"/>
<feature type="repeat" description="ANK" evidence="3">
    <location>
        <begin position="235"/>
        <end position="267"/>
    </location>
</feature>
<gene>
    <name evidence="4" type="ORF">L9F63_013308</name>
</gene>
<dbReference type="EMBL" id="JASPKZ010002333">
    <property type="protein sequence ID" value="KAJ9595486.1"/>
    <property type="molecule type" value="Genomic_DNA"/>
</dbReference>
<dbReference type="GO" id="GO:0005829">
    <property type="term" value="C:cytosol"/>
    <property type="evidence" value="ECO:0007669"/>
    <property type="project" value="TreeGrafter"/>
</dbReference>